<protein>
    <submittedName>
        <fullName evidence="2">Uncharacterized protein</fullName>
    </submittedName>
</protein>
<feature type="region of interest" description="Disordered" evidence="1">
    <location>
        <begin position="114"/>
        <end position="135"/>
    </location>
</feature>
<name>A0AAN7A1A0_9PEZI</name>
<keyword evidence="3" id="KW-1185">Reference proteome</keyword>
<sequence>MLYYYYSRRKPVSAEARRQGWTGYTGILQEMMAEVPNRGTDRLQRKLSLDVNYFIPEFVGNWERRARMASIARDLASRYGFQLTLPGPPPPDTLSWREWFDSLFSFVQARQRLEDEESRGEKKKLIEGWEKEESG</sequence>
<gene>
    <name evidence="2" type="ORF">C8A00DRAFT_29316</name>
</gene>
<reference evidence="2" key="2">
    <citation type="submission" date="2023-05" db="EMBL/GenBank/DDBJ databases">
        <authorList>
            <consortium name="Lawrence Berkeley National Laboratory"/>
            <person name="Steindorff A."/>
            <person name="Hensen N."/>
            <person name="Bonometti L."/>
            <person name="Westerberg I."/>
            <person name="Brannstrom I.O."/>
            <person name="Guillou S."/>
            <person name="Cros-Aarteil S."/>
            <person name="Calhoun S."/>
            <person name="Haridas S."/>
            <person name="Kuo A."/>
            <person name="Mondo S."/>
            <person name="Pangilinan J."/>
            <person name="Riley R."/>
            <person name="Labutti K."/>
            <person name="Andreopoulos B."/>
            <person name="Lipzen A."/>
            <person name="Chen C."/>
            <person name="Yanf M."/>
            <person name="Daum C."/>
            <person name="Ng V."/>
            <person name="Clum A."/>
            <person name="Ohm R."/>
            <person name="Martin F."/>
            <person name="Silar P."/>
            <person name="Natvig D."/>
            <person name="Lalanne C."/>
            <person name="Gautier V."/>
            <person name="Ament-Velasquez S.L."/>
            <person name="Kruys A."/>
            <person name="Hutchinson M.I."/>
            <person name="Powell A.J."/>
            <person name="Barry K."/>
            <person name="Miller A.N."/>
            <person name="Grigoriev I.V."/>
            <person name="Debuchy R."/>
            <person name="Gladieux P."/>
            <person name="Thoren M.H."/>
            <person name="Johannesson H."/>
        </authorList>
    </citation>
    <scope>NUCLEOTIDE SEQUENCE</scope>
    <source>
        <strain evidence="2">CBS 538.74</strain>
    </source>
</reference>
<reference evidence="2" key="1">
    <citation type="journal article" date="2023" name="Mol. Phylogenet. Evol.">
        <title>Genome-scale phylogeny and comparative genomics of the fungal order Sordariales.</title>
        <authorList>
            <person name="Hensen N."/>
            <person name="Bonometti L."/>
            <person name="Westerberg I."/>
            <person name="Brannstrom I.O."/>
            <person name="Guillou S."/>
            <person name="Cros-Aarteil S."/>
            <person name="Calhoun S."/>
            <person name="Haridas S."/>
            <person name="Kuo A."/>
            <person name="Mondo S."/>
            <person name="Pangilinan J."/>
            <person name="Riley R."/>
            <person name="LaButti K."/>
            <person name="Andreopoulos B."/>
            <person name="Lipzen A."/>
            <person name="Chen C."/>
            <person name="Yan M."/>
            <person name="Daum C."/>
            <person name="Ng V."/>
            <person name="Clum A."/>
            <person name="Steindorff A."/>
            <person name="Ohm R.A."/>
            <person name="Martin F."/>
            <person name="Silar P."/>
            <person name="Natvig D.O."/>
            <person name="Lalanne C."/>
            <person name="Gautier V."/>
            <person name="Ament-Velasquez S.L."/>
            <person name="Kruys A."/>
            <person name="Hutchinson M.I."/>
            <person name="Powell A.J."/>
            <person name="Barry K."/>
            <person name="Miller A.N."/>
            <person name="Grigoriev I.V."/>
            <person name="Debuchy R."/>
            <person name="Gladieux P."/>
            <person name="Hiltunen Thoren M."/>
            <person name="Johannesson H."/>
        </authorList>
    </citation>
    <scope>NUCLEOTIDE SEQUENCE</scope>
    <source>
        <strain evidence="2">CBS 538.74</strain>
    </source>
</reference>
<evidence type="ECO:0000313" key="3">
    <source>
        <dbReference type="Proteomes" id="UP001302745"/>
    </source>
</evidence>
<comment type="caution">
    <text evidence="2">The sequence shown here is derived from an EMBL/GenBank/DDBJ whole genome shotgun (WGS) entry which is preliminary data.</text>
</comment>
<accession>A0AAN7A1A0</accession>
<dbReference type="Proteomes" id="UP001302745">
    <property type="component" value="Unassembled WGS sequence"/>
</dbReference>
<dbReference type="AlphaFoldDB" id="A0AAN7A1A0"/>
<proteinExistence type="predicted"/>
<evidence type="ECO:0000313" key="2">
    <source>
        <dbReference type="EMBL" id="KAK4157778.1"/>
    </source>
</evidence>
<dbReference type="EMBL" id="MU856846">
    <property type="protein sequence ID" value="KAK4157778.1"/>
    <property type="molecule type" value="Genomic_DNA"/>
</dbReference>
<evidence type="ECO:0000256" key="1">
    <source>
        <dbReference type="SAM" id="MobiDB-lite"/>
    </source>
</evidence>
<organism evidence="2 3">
    <name type="scientific">Chaetomidium leptoderma</name>
    <dbReference type="NCBI Taxonomy" id="669021"/>
    <lineage>
        <taxon>Eukaryota</taxon>
        <taxon>Fungi</taxon>
        <taxon>Dikarya</taxon>
        <taxon>Ascomycota</taxon>
        <taxon>Pezizomycotina</taxon>
        <taxon>Sordariomycetes</taxon>
        <taxon>Sordariomycetidae</taxon>
        <taxon>Sordariales</taxon>
        <taxon>Chaetomiaceae</taxon>
        <taxon>Chaetomidium</taxon>
    </lineage>
</organism>
<feature type="compositionally biased region" description="Basic and acidic residues" evidence="1">
    <location>
        <begin position="119"/>
        <end position="135"/>
    </location>
</feature>